<dbReference type="InterPro" id="IPR014079">
    <property type="entry name" value="Phosphate_butyryltransferase"/>
</dbReference>
<evidence type="ECO:0000256" key="2">
    <source>
        <dbReference type="ARBA" id="ARBA00022679"/>
    </source>
</evidence>
<dbReference type="InterPro" id="IPR002505">
    <property type="entry name" value="PTA_PTB"/>
</dbReference>
<dbReference type="Gene3D" id="3.40.718.10">
    <property type="entry name" value="Isopropylmalate Dehydrogenase"/>
    <property type="match status" value="1"/>
</dbReference>
<dbReference type="RefSeq" id="WP_093311435.1">
    <property type="nucleotide sequence ID" value="NZ_FNPV01000002.1"/>
</dbReference>
<dbReference type="PIRSF" id="PIRSF000428">
    <property type="entry name" value="P_Ac_trans"/>
    <property type="match status" value="1"/>
</dbReference>
<dbReference type="NCBIfam" id="NF004472">
    <property type="entry name" value="PRK05805.1"/>
    <property type="match status" value="1"/>
</dbReference>
<sequence>MIKSMQDLMDFARERGPKTVAVACAQDLDVLKAVTRAKESRVADAILVGDQNKIEALASENSLDLSSFEIINIVDMMEASLKAVELVSSGKAHMVMKGLVDTSIFLKAVLNAEIGLRTGNVLSHVAVFDIKGFDRLFLVTDAAMNIDPDLETKKQIIENAVVVAKALDIEEPKVASICAKEKANPKMPDTMDAAALTEMNEKGELTGCLVGGPFALDNAVSEEAARIKGIEHPVAGKADILLAPDIEGGNILYKTLGFMMFASNAAVIVGAKAPIVLTSRADSDESKLNSIALGVLCAAKLF</sequence>
<dbReference type="GO" id="GO:0050182">
    <property type="term" value="F:phosphate butyryltransferase activity"/>
    <property type="evidence" value="ECO:0007669"/>
    <property type="project" value="InterPro"/>
</dbReference>
<keyword evidence="2 5" id="KW-0808">Transferase</keyword>
<name>A0A1H3KLQ2_9FIRM</name>
<keyword evidence="3" id="KW-0012">Acyltransferase</keyword>
<dbReference type="PANTHER" id="PTHR43356:SF2">
    <property type="entry name" value="PHOSPHATE ACETYLTRANSFERASE"/>
    <property type="match status" value="1"/>
</dbReference>
<evidence type="ECO:0000256" key="1">
    <source>
        <dbReference type="ARBA" id="ARBA00005656"/>
    </source>
</evidence>
<feature type="domain" description="Phosphate acetyl/butaryl transferase" evidence="4">
    <location>
        <begin position="7"/>
        <end position="76"/>
    </location>
</feature>
<dbReference type="AlphaFoldDB" id="A0A1H3KLQ2"/>
<keyword evidence="6" id="KW-1185">Reference proteome</keyword>
<feature type="domain" description="Phosphate acetyl/butaryl transferase" evidence="4">
    <location>
        <begin position="77"/>
        <end position="293"/>
    </location>
</feature>
<dbReference type="PANTHER" id="PTHR43356">
    <property type="entry name" value="PHOSPHATE ACETYLTRANSFERASE"/>
    <property type="match status" value="1"/>
</dbReference>
<organism evidence="5 6">
    <name type="scientific">Tindallia californiensis</name>
    <dbReference type="NCBI Taxonomy" id="159292"/>
    <lineage>
        <taxon>Bacteria</taxon>
        <taxon>Bacillati</taxon>
        <taxon>Bacillota</taxon>
        <taxon>Clostridia</taxon>
        <taxon>Peptostreptococcales</taxon>
        <taxon>Tindalliaceae</taxon>
        <taxon>Tindallia</taxon>
    </lineage>
</organism>
<dbReference type="NCBIfam" id="NF006045">
    <property type="entry name" value="PRK08190.1"/>
    <property type="match status" value="1"/>
</dbReference>
<protein>
    <submittedName>
        <fullName evidence="5">Phosphate butyryltransferase</fullName>
    </submittedName>
</protein>
<dbReference type="SUPFAM" id="SSF53659">
    <property type="entry name" value="Isocitrate/Isopropylmalate dehydrogenase-like"/>
    <property type="match status" value="1"/>
</dbReference>
<accession>A0A1H3KLQ2</accession>
<dbReference type="NCBIfam" id="TIGR02706">
    <property type="entry name" value="P_butyryltrans"/>
    <property type="match status" value="1"/>
</dbReference>
<evidence type="ECO:0000313" key="5">
    <source>
        <dbReference type="EMBL" id="SDY52514.1"/>
    </source>
</evidence>
<dbReference type="EMBL" id="FNPV01000002">
    <property type="protein sequence ID" value="SDY52514.1"/>
    <property type="molecule type" value="Genomic_DNA"/>
</dbReference>
<dbReference type="InterPro" id="IPR012147">
    <property type="entry name" value="P_Ac_Bu_trans"/>
</dbReference>
<reference evidence="5 6" key="1">
    <citation type="submission" date="2016-10" db="EMBL/GenBank/DDBJ databases">
        <authorList>
            <person name="de Groot N.N."/>
        </authorList>
    </citation>
    <scope>NUCLEOTIDE SEQUENCE [LARGE SCALE GENOMIC DNA]</scope>
    <source>
        <strain evidence="5 6">APO</strain>
    </source>
</reference>
<dbReference type="STRING" id="159292.SAMN05192546_102395"/>
<dbReference type="InterPro" id="IPR050500">
    <property type="entry name" value="Phos_Acetyltrans/Butyryltrans"/>
</dbReference>
<dbReference type="Pfam" id="PF01515">
    <property type="entry name" value="PTA_PTB"/>
    <property type="match status" value="2"/>
</dbReference>
<dbReference type="Proteomes" id="UP000199230">
    <property type="component" value="Unassembled WGS sequence"/>
</dbReference>
<dbReference type="OrthoDB" id="9774179at2"/>
<evidence type="ECO:0000313" key="6">
    <source>
        <dbReference type="Proteomes" id="UP000199230"/>
    </source>
</evidence>
<gene>
    <name evidence="5" type="ORF">SAMN05192546_102395</name>
</gene>
<dbReference type="GO" id="GO:0019605">
    <property type="term" value="P:butyrate metabolic process"/>
    <property type="evidence" value="ECO:0007669"/>
    <property type="project" value="InterPro"/>
</dbReference>
<comment type="similarity">
    <text evidence="1">Belongs to the phosphate acetyltransferase and butyryltransferase family.</text>
</comment>
<proteinExistence type="inferred from homology"/>
<evidence type="ECO:0000256" key="3">
    <source>
        <dbReference type="ARBA" id="ARBA00023315"/>
    </source>
</evidence>
<evidence type="ECO:0000259" key="4">
    <source>
        <dbReference type="Pfam" id="PF01515"/>
    </source>
</evidence>